<dbReference type="GO" id="GO:0044550">
    <property type="term" value="P:secondary metabolite biosynthetic process"/>
    <property type="evidence" value="ECO:0007669"/>
    <property type="project" value="TreeGrafter"/>
</dbReference>
<feature type="non-terminal residue" evidence="5">
    <location>
        <position position="702"/>
    </location>
</feature>
<keyword evidence="2" id="KW-0597">Phosphoprotein</keyword>
<organism evidence="5 6">
    <name type="scientific">Fusarium floridanum</name>
    <dbReference type="NCBI Taxonomy" id="1325733"/>
    <lineage>
        <taxon>Eukaryota</taxon>
        <taxon>Fungi</taxon>
        <taxon>Dikarya</taxon>
        <taxon>Ascomycota</taxon>
        <taxon>Pezizomycotina</taxon>
        <taxon>Sordariomycetes</taxon>
        <taxon>Hypocreomycetidae</taxon>
        <taxon>Hypocreales</taxon>
        <taxon>Nectriaceae</taxon>
        <taxon>Fusarium</taxon>
        <taxon>Fusarium solani species complex</taxon>
    </lineage>
</organism>
<dbReference type="GO" id="GO:0005737">
    <property type="term" value="C:cytoplasm"/>
    <property type="evidence" value="ECO:0007669"/>
    <property type="project" value="TreeGrafter"/>
</dbReference>
<reference evidence="5 6" key="1">
    <citation type="submission" date="2017-06" db="EMBL/GenBank/DDBJ databases">
        <title>Comparative genomic analysis of Ambrosia Fusariam Clade fungi.</title>
        <authorList>
            <person name="Stajich J.E."/>
            <person name="Carrillo J."/>
            <person name="Kijimoto T."/>
            <person name="Eskalen A."/>
            <person name="O'Donnell K."/>
            <person name="Kasson M."/>
        </authorList>
    </citation>
    <scope>NUCLEOTIDE SEQUENCE [LARGE SCALE GENOMIC DNA]</scope>
    <source>
        <strain evidence="5 6">NRRL62606</strain>
    </source>
</reference>
<dbReference type="InterPro" id="IPR045851">
    <property type="entry name" value="AMP-bd_C_sf"/>
</dbReference>
<dbReference type="Gene3D" id="3.30.300.30">
    <property type="match status" value="1"/>
</dbReference>
<dbReference type="GO" id="GO:0043041">
    <property type="term" value="P:amino acid activation for nonribosomal peptide biosynthetic process"/>
    <property type="evidence" value="ECO:0007669"/>
    <property type="project" value="TreeGrafter"/>
</dbReference>
<keyword evidence="3" id="KW-0436">Ligase</keyword>
<dbReference type="Proteomes" id="UP000287972">
    <property type="component" value="Unassembled WGS sequence"/>
</dbReference>
<evidence type="ECO:0000256" key="2">
    <source>
        <dbReference type="ARBA" id="ARBA00022553"/>
    </source>
</evidence>
<name>A0A428NJI5_9HYPO</name>
<dbReference type="InterPro" id="IPR010071">
    <property type="entry name" value="AA_adenyl_dom"/>
</dbReference>
<dbReference type="SUPFAM" id="SSF52777">
    <property type="entry name" value="CoA-dependent acyltransferases"/>
    <property type="match status" value="1"/>
</dbReference>
<dbReference type="InterPro" id="IPR020845">
    <property type="entry name" value="AMP-binding_CS"/>
</dbReference>
<dbReference type="InterPro" id="IPR000873">
    <property type="entry name" value="AMP-dep_synth/lig_dom"/>
</dbReference>
<dbReference type="Gene3D" id="3.40.50.12780">
    <property type="entry name" value="N-terminal domain of ligase-like"/>
    <property type="match status" value="1"/>
</dbReference>
<dbReference type="FunFam" id="3.40.50.12780:FF:000014">
    <property type="entry name" value="Nonribosomal peptide synthetase 1"/>
    <property type="match status" value="1"/>
</dbReference>
<gene>
    <name evidence="5" type="ORF">CEP51_016645</name>
</gene>
<dbReference type="Pfam" id="PF00501">
    <property type="entry name" value="AMP-binding"/>
    <property type="match status" value="1"/>
</dbReference>
<evidence type="ECO:0000313" key="5">
    <source>
        <dbReference type="EMBL" id="RSL40862.1"/>
    </source>
</evidence>
<dbReference type="SUPFAM" id="SSF56801">
    <property type="entry name" value="Acetyl-CoA synthetase-like"/>
    <property type="match status" value="1"/>
</dbReference>
<keyword evidence="1" id="KW-0596">Phosphopantetheine</keyword>
<dbReference type="PROSITE" id="PS00455">
    <property type="entry name" value="AMP_BINDING"/>
    <property type="match status" value="1"/>
</dbReference>
<dbReference type="AlphaFoldDB" id="A0A428NJI5"/>
<dbReference type="CDD" id="cd05918">
    <property type="entry name" value="A_NRPS_SidN3_like"/>
    <property type="match status" value="1"/>
</dbReference>
<proteinExistence type="predicted"/>
<feature type="domain" description="AMP-dependent synthetase/ligase" evidence="4">
    <location>
        <begin position="248"/>
        <end position="584"/>
    </location>
</feature>
<protein>
    <recommendedName>
        <fullName evidence="4">AMP-dependent synthetase/ligase domain-containing protein</fullName>
    </recommendedName>
</protein>
<dbReference type="GO" id="GO:0016874">
    <property type="term" value="F:ligase activity"/>
    <property type="evidence" value="ECO:0007669"/>
    <property type="project" value="UniProtKB-KW"/>
</dbReference>
<dbReference type="NCBIfam" id="TIGR01733">
    <property type="entry name" value="AA-adenyl-dom"/>
    <property type="match status" value="1"/>
</dbReference>
<dbReference type="PANTHER" id="PTHR45527:SF15">
    <property type="entry name" value="NONRIBOSOMAL PEPTIDE SYNTHETASE EASA-RELATED"/>
    <property type="match status" value="1"/>
</dbReference>
<keyword evidence="6" id="KW-1185">Reference proteome</keyword>
<evidence type="ECO:0000313" key="6">
    <source>
        <dbReference type="Proteomes" id="UP000287972"/>
    </source>
</evidence>
<evidence type="ECO:0000259" key="4">
    <source>
        <dbReference type="Pfam" id="PF00501"/>
    </source>
</evidence>
<evidence type="ECO:0000256" key="3">
    <source>
        <dbReference type="ARBA" id="ARBA00022598"/>
    </source>
</evidence>
<evidence type="ECO:0000256" key="1">
    <source>
        <dbReference type="ARBA" id="ARBA00022450"/>
    </source>
</evidence>
<accession>A0A428NJI5</accession>
<dbReference type="PANTHER" id="PTHR45527">
    <property type="entry name" value="NONRIBOSOMAL PEPTIDE SYNTHETASE"/>
    <property type="match status" value="1"/>
</dbReference>
<dbReference type="EMBL" id="NKCL01001289">
    <property type="protein sequence ID" value="RSL40862.1"/>
    <property type="molecule type" value="Genomic_DNA"/>
</dbReference>
<comment type="caution">
    <text evidence="5">The sequence shown here is derived from an EMBL/GenBank/DDBJ whole genome shotgun (WGS) entry which is preliminary data.</text>
</comment>
<dbReference type="InterPro" id="IPR042099">
    <property type="entry name" value="ANL_N_sf"/>
</dbReference>
<dbReference type="GO" id="GO:0031177">
    <property type="term" value="F:phosphopantetheine binding"/>
    <property type="evidence" value="ECO:0007669"/>
    <property type="project" value="TreeGrafter"/>
</dbReference>
<sequence>MEPPACGCIQVSGRSMQDLEPSIFPAFDVGEKTESKSSGLTSRLGCSLRGDLHQTCSVLCTAWGVLLGCFTGLETVCFGLVNHSTTTTSGHGRGATPTAQLNMPANERIQSILAGCFSNLFLLPETKAQTLFNTALSIRNFAREASNGDDESRARSQDSFSWCKIRMSIDPTTLDTLLSWNPSFMTREQAGNINNTYDKIVCEMINHRETLLSNLNWFGDQNERQVLAWNSNPLSNVQESIHQAVSKHGAMRPDAEAVCAWDGSFSYSQLLSLSDRLACRLQASGVGPEIFVPICFDKSKWTVVAMLAVLKAGGAFLPLDPTHPLPRLQSLARKVQAQTILCSPQHQGMLESVAAELIPVDDQLFTQLAEYSGDKANCGSWSDGAYMIFTSGTTGTPKGALIQHGALLSSALAHGPAMMMDSNTRSLQFAASTFDVSITEILTCLILGGCVCIPSEEARLNAIEGAITQLRANWALLTPTFVKFIDPTKVPSLRTLVTGGEAMTQAVIDSWSHINLINCYGPAETSIVSHVHPGMRQGKNPLNIGHQVGVHCWVVDRYNHDRLSPVGAVGELLIEGHTLAREYYMETEKTSEAFIVDPAWTRNQPRKNGPRRMYKTGDLVKYNHDGTFHIAGRKGTQIKFHGQRIELGEIEHHLNVSASIKHGMVVLANEGFCQGRLLAIVQLSDAFNQDLVPRGQPYKLID</sequence>